<reference evidence="4" key="1">
    <citation type="submission" date="2024-06" db="EMBL/GenBank/DDBJ databases">
        <title>Hwangdonia haimaensis gen. nov., sp. nov., a member of the family Flavobacteriaceae isolated from the haima cold seep.</title>
        <authorList>
            <person name="Li J."/>
        </authorList>
    </citation>
    <scope>NUCLEOTIDE SEQUENCE [LARGE SCALE GENOMIC DNA]</scope>
    <source>
        <strain evidence="4">SCSIO 19198</strain>
    </source>
</reference>
<dbReference type="RefSeq" id="WP_316983370.1">
    <property type="nucleotide sequence ID" value="NZ_CP136521.1"/>
</dbReference>
<accession>A0AA97EPD0</accession>
<dbReference type="PRINTS" id="PR01438">
    <property type="entry name" value="UNVRSLSTRESS"/>
</dbReference>
<dbReference type="Pfam" id="PF00582">
    <property type="entry name" value="Usp"/>
    <property type="match status" value="1"/>
</dbReference>
<evidence type="ECO:0000313" key="3">
    <source>
        <dbReference type="EMBL" id="WOD43688.1"/>
    </source>
</evidence>
<feature type="domain" description="UspA" evidence="2">
    <location>
        <begin position="2"/>
        <end position="146"/>
    </location>
</feature>
<comment type="similarity">
    <text evidence="1">Belongs to the universal stress protein A family.</text>
</comment>
<dbReference type="AlphaFoldDB" id="A0AA97EPD0"/>
<sequence length="279" mass="31679">MQTILLPTDFSKNSLNAIDYAVALFKDIECRFYLLNVQKASAFISDDMMVVSSSATIYKTLIDAAKKSISNIISDIEKKHHNKKHQFHSVVDYDNFIDAITQVSEAHEVDLIVMGTKGASGLEKIIFGSNTVRVIQRCNMPVLAVPDGCQFKGIDKIAFATTNLKLFNANEFKPLKEIIALENSKLDILHLADQDHLAYNASDNMGFFNTNFKNAKHEFIDTSTSEMYNTVHKYITDNQIKILGMMNKKHSFLERLFTRHNVETFAFNIDVPFLVMQYS</sequence>
<evidence type="ECO:0000313" key="4">
    <source>
        <dbReference type="Proteomes" id="UP001302486"/>
    </source>
</evidence>
<protein>
    <submittedName>
        <fullName evidence="3">Universal stress protein</fullName>
    </submittedName>
</protein>
<dbReference type="EMBL" id="CP136521">
    <property type="protein sequence ID" value="WOD43688.1"/>
    <property type="molecule type" value="Genomic_DNA"/>
</dbReference>
<dbReference type="PANTHER" id="PTHR46268:SF6">
    <property type="entry name" value="UNIVERSAL STRESS PROTEIN UP12"/>
    <property type="match status" value="1"/>
</dbReference>
<evidence type="ECO:0000259" key="2">
    <source>
        <dbReference type="Pfam" id="PF00582"/>
    </source>
</evidence>
<keyword evidence="4" id="KW-1185">Reference proteome</keyword>
<dbReference type="Gene3D" id="3.40.50.12370">
    <property type="match status" value="1"/>
</dbReference>
<dbReference type="InterPro" id="IPR006016">
    <property type="entry name" value="UspA"/>
</dbReference>
<dbReference type="Proteomes" id="UP001302486">
    <property type="component" value="Chromosome"/>
</dbReference>
<dbReference type="InterPro" id="IPR006015">
    <property type="entry name" value="Universal_stress_UspA"/>
</dbReference>
<organism evidence="3 4">
    <name type="scientific">Hwangdonia lutea</name>
    <dbReference type="NCBI Taxonomy" id="3075823"/>
    <lineage>
        <taxon>Bacteria</taxon>
        <taxon>Pseudomonadati</taxon>
        <taxon>Bacteroidota</taxon>
        <taxon>Flavobacteriia</taxon>
        <taxon>Flavobacteriales</taxon>
        <taxon>Flavobacteriaceae</taxon>
        <taxon>Hwangdonia</taxon>
    </lineage>
</organism>
<gene>
    <name evidence="3" type="ORF">RNZ46_00120</name>
</gene>
<dbReference type="PANTHER" id="PTHR46268">
    <property type="entry name" value="STRESS RESPONSE PROTEIN NHAX"/>
    <property type="match status" value="1"/>
</dbReference>
<proteinExistence type="inferred from homology"/>
<evidence type="ECO:0000256" key="1">
    <source>
        <dbReference type="ARBA" id="ARBA00008791"/>
    </source>
</evidence>
<dbReference type="SUPFAM" id="SSF52402">
    <property type="entry name" value="Adenine nucleotide alpha hydrolases-like"/>
    <property type="match status" value="1"/>
</dbReference>
<name>A0AA97EPD0_9FLAO</name>
<dbReference type="CDD" id="cd00293">
    <property type="entry name" value="USP-like"/>
    <property type="match status" value="1"/>
</dbReference>
<dbReference type="KEGG" id="hws:RNZ46_00120"/>